<dbReference type="PANTHER" id="PTHR42756:SF1">
    <property type="entry name" value="TRANSCRIPTIONAL REPRESSOR OF EMRAB OPERON"/>
    <property type="match status" value="1"/>
</dbReference>
<keyword evidence="3" id="KW-0804">Transcription</keyword>
<dbReference type="Gene3D" id="1.10.10.10">
    <property type="entry name" value="Winged helix-like DNA-binding domain superfamily/Winged helix DNA-binding domain"/>
    <property type="match status" value="1"/>
</dbReference>
<reference evidence="5 6" key="1">
    <citation type="submission" date="2016-10" db="EMBL/GenBank/DDBJ databases">
        <authorList>
            <person name="Varghese N."/>
            <person name="Submissions S."/>
        </authorList>
    </citation>
    <scope>NUCLEOTIDE SEQUENCE [LARGE SCALE GENOMIC DNA]</scope>
    <source>
        <strain evidence="5 6">TC-13</strain>
    </source>
</reference>
<dbReference type="EMBL" id="FOEL01000010">
    <property type="protein sequence ID" value="SER05477.1"/>
    <property type="molecule type" value="Genomic_DNA"/>
</dbReference>
<dbReference type="PROSITE" id="PS50995">
    <property type="entry name" value="HTH_MARR_2"/>
    <property type="match status" value="1"/>
</dbReference>
<evidence type="ECO:0000256" key="2">
    <source>
        <dbReference type="ARBA" id="ARBA00023125"/>
    </source>
</evidence>
<dbReference type="InterPro" id="IPR000835">
    <property type="entry name" value="HTH_MarR-typ"/>
</dbReference>
<evidence type="ECO:0000256" key="1">
    <source>
        <dbReference type="ARBA" id="ARBA00023015"/>
    </source>
</evidence>
<dbReference type="PRINTS" id="PR00598">
    <property type="entry name" value="HTHMARR"/>
</dbReference>
<keyword evidence="2 5" id="KW-0238">DNA-binding</keyword>
<keyword evidence="1" id="KW-0805">Transcription regulation</keyword>
<accession>A0A1H9L2T8</accession>
<dbReference type="Proteomes" id="UP000199410">
    <property type="component" value="Unassembled WGS sequence"/>
</dbReference>
<dbReference type="SUPFAM" id="SSF46785">
    <property type="entry name" value="Winged helix' DNA-binding domain"/>
    <property type="match status" value="1"/>
</dbReference>
<evidence type="ECO:0000256" key="3">
    <source>
        <dbReference type="ARBA" id="ARBA00023163"/>
    </source>
</evidence>
<dbReference type="Pfam" id="PF01047">
    <property type="entry name" value="MarR"/>
    <property type="match status" value="1"/>
</dbReference>
<dbReference type="InterPro" id="IPR036388">
    <property type="entry name" value="WH-like_DNA-bd_sf"/>
</dbReference>
<organism evidence="5 6">
    <name type="scientific">Lysinibacillus fusiformis</name>
    <dbReference type="NCBI Taxonomy" id="28031"/>
    <lineage>
        <taxon>Bacteria</taxon>
        <taxon>Bacillati</taxon>
        <taxon>Bacillota</taxon>
        <taxon>Bacilli</taxon>
        <taxon>Bacillales</taxon>
        <taxon>Bacillaceae</taxon>
        <taxon>Lysinibacillus</taxon>
    </lineage>
</organism>
<dbReference type="PANTHER" id="PTHR42756">
    <property type="entry name" value="TRANSCRIPTIONAL REGULATOR, MARR"/>
    <property type="match status" value="1"/>
</dbReference>
<comment type="caution">
    <text evidence="5">The sequence shown here is derived from an EMBL/GenBank/DDBJ whole genome shotgun (WGS) entry which is preliminary data.</text>
</comment>
<dbReference type="GO" id="GO:0003677">
    <property type="term" value="F:DNA binding"/>
    <property type="evidence" value="ECO:0007669"/>
    <property type="project" value="UniProtKB-KW"/>
</dbReference>
<evidence type="ECO:0000313" key="6">
    <source>
        <dbReference type="Proteomes" id="UP000199410"/>
    </source>
</evidence>
<dbReference type="AlphaFoldDB" id="A0A1H9L2T8"/>
<protein>
    <submittedName>
        <fullName evidence="5">DNA-binding transcriptional regulator, MarR family</fullName>
    </submittedName>
</protein>
<evidence type="ECO:0000259" key="4">
    <source>
        <dbReference type="PROSITE" id="PS50995"/>
    </source>
</evidence>
<proteinExistence type="predicted"/>
<dbReference type="GO" id="GO:0003700">
    <property type="term" value="F:DNA-binding transcription factor activity"/>
    <property type="evidence" value="ECO:0007669"/>
    <property type="project" value="InterPro"/>
</dbReference>
<gene>
    <name evidence="5" type="ORF">SAMN02787113_02914</name>
</gene>
<name>A0A1H9L2T8_9BACI</name>
<sequence>MERYIHLLYNSIIKYFNGRDYMADSLLNVEIIMKEMLEIQQKSKMFVDLLSEGEALSQNQLILLLQLKINNGMKATEIADFFSVTPGAVTSMCDKLEKLALIQRIRENNDRRVVKMVLTSTGDEKVQEIFLKFPQDKLIDMATILSEVNKLMNKIF</sequence>
<dbReference type="SMART" id="SM00347">
    <property type="entry name" value="HTH_MARR"/>
    <property type="match status" value="1"/>
</dbReference>
<feature type="domain" description="HTH marR-type" evidence="4">
    <location>
        <begin position="29"/>
        <end position="156"/>
    </location>
</feature>
<dbReference type="InterPro" id="IPR036390">
    <property type="entry name" value="WH_DNA-bd_sf"/>
</dbReference>
<evidence type="ECO:0000313" key="5">
    <source>
        <dbReference type="EMBL" id="SER05477.1"/>
    </source>
</evidence>